<evidence type="ECO:0000313" key="2">
    <source>
        <dbReference type="Proteomes" id="UP000632222"/>
    </source>
</evidence>
<dbReference type="Proteomes" id="UP000632222">
    <property type="component" value="Unassembled WGS sequence"/>
</dbReference>
<sequence length="393" mass="42609">MGQASPWGTPEQYTLTVLEDANIQIQLFGPSIDTQSTTEADRHFDHQPALTTFKLTDSRGHIVAMRYFGLGKSMPVTFLNARLSKGQYQFSTETQGAAVNHFQLTLQGPSTLGSFNRQNTAVPGSWTEVYQFTLNEVREGATLKIYDGDGPAEVMLKLVDPLGNTYDLTAPDNLQWLEYPLPELLGHYRVYAKVPQKAVQASNTLAFQLGLSGAGAPRFGQLHLEAYVKTPYNLIPITASANLHGSNVLVASGSGSNVKAAGIIRVEPINMIGLQAEPLQVSVPAGGEATAIINYRPQLEHQLLASVKQVHPGEEFYLYLTTHTAYPGRLRMIALLDEVQGAEVLSNPEGVGEVQSGFHQHRIKLRATGGPVTLQGSWLPWGATATLNIPAAP</sequence>
<comment type="caution">
    <text evidence="1">The sequence shown here is derived from an EMBL/GenBank/DDBJ whole genome shotgun (WGS) entry which is preliminary data.</text>
</comment>
<organism evidence="1 2">
    <name type="scientific">Deinococcus roseus</name>
    <dbReference type="NCBI Taxonomy" id="392414"/>
    <lineage>
        <taxon>Bacteria</taxon>
        <taxon>Thermotogati</taxon>
        <taxon>Deinococcota</taxon>
        <taxon>Deinococci</taxon>
        <taxon>Deinococcales</taxon>
        <taxon>Deinococcaceae</taxon>
        <taxon>Deinococcus</taxon>
    </lineage>
</organism>
<dbReference type="EMBL" id="BMOD01000018">
    <property type="protein sequence ID" value="GGJ48086.1"/>
    <property type="molecule type" value="Genomic_DNA"/>
</dbReference>
<name>A0ABQ2DAV1_9DEIO</name>
<protein>
    <submittedName>
        <fullName evidence="1">Uncharacterized protein</fullName>
    </submittedName>
</protein>
<evidence type="ECO:0000313" key="1">
    <source>
        <dbReference type="EMBL" id="GGJ48086.1"/>
    </source>
</evidence>
<gene>
    <name evidence="1" type="ORF">GCM10008938_37610</name>
</gene>
<proteinExistence type="predicted"/>
<accession>A0ABQ2DAV1</accession>
<reference evidence="2" key="1">
    <citation type="journal article" date="2019" name="Int. J. Syst. Evol. Microbiol.">
        <title>The Global Catalogue of Microorganisms (GCM) 10K type strain sequencing project: providing services to taxonomists for standard genome sequencing and annotation.</title>
        <authorList>
            <consortium name="The Broad Institute Genomics Platform"/>
            <consortium name="The Broad Institute Genome Sequencing Center for Infectious Disease"/>
            <person name="Wu L."/>
            <person name="Ma J."/>
        </authorList>
    </citation>
    <scope>NUCLEOTIDE SEQUENCE [LARGE SCALE GENOMIC DNA]</scope>
    <source>
        <strain evidence="2">JCM 14370</strain>
    </source>
</reference>
<keyword evidence="2" id="KW-1185">Reference proteome</keyword>